<feature type="domain" description="CRAL-TRIO" evidence="2">
    <location>
        <begin position="68"/>
        <end position="232"/>
    </location>
</feature>
<dbReference type="PANTHER" id="PTHR10174:SF222">
    <property type="entry name" value="GH10083P-RELATED"/>
    <property type="match status" value="1"/>
</dbReference>
<evidence type="ECO:0000313" key="3">
    <source>
        <dbReference type="EMBL" id="KAF7281637.1"/>
    </source>
</evidence>
<dbReference type="Pfam" id="PF00650">
    <property type="entry name" value="CRAL_TRIO"/>
    <property type="match status" value="1"/>
</dbReference>
<reference evidence="3" key="1">
    <citation type="submission" date="2020-08" db="EMBL/GenBank/DDBJ databases">
        <title>Genome sequencing and assembly of the red palm weevil Rhynchophorus ferrugineus.</title>
        <authorList>
            <person name="Dias G.B."/>
            <person name="Bergman C.M."/>
            <person name="Manee M."/>
        </authorList>
    </citation>
    <scope>NUCLEOTIDE SEQUENCE</scope>
    <source>
        <strain evidence="3">AA-2017</strain>
        <tissue evidence="3">Whole larva</tissue>
    </source>
</reference>
<keyword evidence="4" id="KW-1185">Reference proteome</keyword>
<protein>
    <recommendedName>
        <fullName evidence="2">CRAL-TRIO domain-containing protein</fullName>
    </recommendedName>
</protein>
<dbReference type="Proteomes" id="UP000625711">
    <property type="component" value="Unassembled WGS sequence"/>
</dbReference>
<feature type="region of interest" description="Disordered" evidence="1">
    <location>
        <begin position="260"/>
        <end position="285"/>
    </location>
</feature>
<dbReference type="AlphaFoldDB" id="A0A834IX64"/>
<dbReference type="SUPFAM" id="SSF52087">
    <property type="entry name" value="CRAL/TRIO domain"/>
    <property type="match status" value="1"/>
</dbReference>
<dbReference type="SUPFAM" id="SSF46938">
    <property type="entry name" value="CRAL/TRIO N-terminal domain"/>
    <property type="match status" value="1"/>
</dbReference>
<dbReference type="InterPro" id="IPR036865">
    <property type="entry name" value="CRAL-TRIO_dom_sf"/>
</dbReference>
<evidence type="ECO:0000256" key="1">
    <source>
        <dbReference type="SAM" id="MobiDB-lite"/>
    </source>
</evidence>
<evidence type="ECO:0000259" key="2">
    <source>
        <dbReference type="PROSITE" id="PS50191"/>
    </source>
</evidence>
<dbReference type="Gene3D" id="1.20.5.1200">
    <property type="entry name" value="Alpha-tocopherol transfer"/>
    <property type="match status" value="1"/>
</dbReference>
<dbReference type="InterPro" id="IPR036273">
    <property type="entry name" value="CRAL/TRIO_N_dom_sf"/>
</dbReference>
<evidence type="ECO:0000313" key="4">
    <source>
        <dbReference type="Proteomes" id="UP000625711"/>
    </source>
</evidence>
<organism evidence="3 4">
    <name type="scientific">Rhynchophorus ferrugineus</name>
    <name type="common">Red palm weevil</name>
    <name type="synonym">Curculio ferrugineus</name>
    <dbReference type="NCBI Taxonomy" id="354439"/>
    <lineage>
        <taxon>Eukaryota</taxon>
        <taxon>Metazoa</taxon>
        <taxon>Ecdysozoa</taxon>
        <taxon>Arthropoda</taxon>
        <taxon>Hexapoda</taxon>
        <taxon>Insecta</taxon>
        <taxon>Pterygota</taxon>
        <taxon>Neoptera</taxon>
        <taxon>Endopterygota</taxon>
        <taxon>Coleoptera</taxon>
        <taxon>Polyphaga</taxon>
        <taxon>Cucujiformia</taxon>
        <taxon>Curculionidae</taxon>
        <taxon>Dryophthorinae</taxon>
        <taxon>Rhynchophorus</taxon>
    </lineage>
</organism>
<gene>
    <name evidence="3" type="ORF">GWI33_004496</name>
</gene>
<dbReference type="PRINTS" id="PR00180">
    <property type="entry name" value="CRETINALDHBP"/>
</dbReference>
<dbReference type="GO" id="GO:0016020">
    <property type="term" value="C:membrane"/>
    <property type="evidence" value="ECO:0007669"/>
    <property type="project" value="TreeGrafter"/>
</dbReference>
<dbReference type="CDD" id="cd00170">
    <property type="entry name" value="SEC14"/>
    <property type="match status" value="1"/>
</dbReference>
<accession>A0A834IX64</accession>
<sequence>MGSEKDLNVIKEWLKKQLYLPQNIDDNLLRRFLHTCNNSIEQTKTLIDLFYTIRAQIPEIFSNRDPASMELKEIFDNFDFIPMPKLTKNNEKIFVYHIKYPDPDKYHFINALKVFFIFADVRMLVEKDIPDGEIPIFDMANFTLKHLSKINLSVLKKYMVYTQEAHPIKLKGIHLLNVPHFLDRCMQIVKPFMKTEVGKMINTHLPQSNTIFNHIPKDLLPREYGGDAGNIPDIKAWWVEQIMEHRSYIIDESRWVLDESKRPKNTNPSQQMFGVDGSFRSLEID</sequence>
<dbReference type="PANTHER" id="PTHR10174">
    <property type="entry name" value="ALPHA-TOCOPHEROL TRANSFER PROTEIN-RELATED"/>
    <property type="match status" value="1"/>
</dbReference>
<dbReference type="EMBL" id="JAACXV010000232">
    <property type="protein sequence ID" value="KAF7281637.1"/>
    <property type="molecule type" value="Genomic_DNA"/>
</dbReference>
<dbReference type="OrthoDB" id="6682367at2759"/>
<dbReference type="Gene3D" id="3.40.525.10">
    <property type="entry name" value="CRAL-TRIO lipid binding domain"/>
    <property type="match status" value="1"/>
</dbReference>
<name>A0A834IX64_RHYFE</name>
<dbReference type="GO" id="GO:1902936">
    <property type="term" value="F:phosphatidylinositol bisphosphate binding"/>
    <property type="evidence" value="ECO:0007669"/>
    <property type="project" value="TreeGrafter"/>
</dbReference>
<dbReference type="PROSITE" id="PS50191">
    <property type="entry name" value="CRAL_TRIO"/>
    <property type="match status" value="1"/>
</dbReference>
<comment type="caution">
    <text evidence="3">The sequence shown here is derived from an EMBL/GenBank/DDBJ whole genome shotgun (WGS) entry which is preliminary data.</text>
</comment>
<dbReference type="InterPro" id="IPR001251">
    <property type="entry name" value="CRAL-TRIO_dom"/>
</dbReference>
<proteinExistence type="predicted"/>